<feature type="transmembrane region" description="Helical" evidence="8">
    <location>
        <begin position="61"/>
        <end position="92"/>
    </location>
</feature>
<keyword evidence="4 10" id="KW-0808">Transferase</keyword>
<feature type="transmembrane region" description="Helical" evidence="8">
    <location>
        <begin position="331"/>
        <end position="350"/>
    </location>
</feature>
<feature type="transmembrane region" description="Helical" evidence="8">
    <location>
        <begin position="104"/>
        <end position="126"/>
    </location>
</feature>
<dbReference type="EMBL" id="JAIQDJ010000002">
    <property type="protein sequence ID" value="MBZ4185947.1"/>
    <property type="molecule type" value="Genomic_DNA"/>
</dbReference>
<keyword evidence="6 8" id="KW-1133">Transmembrane helix</keyword>
<dbReference type="InterPro" id="IPR050297">
    <property type="entry name" value="LipidA_mod_glycosyltrf_83"/>
</dbReference>
<dbReference type="EC" id="2.4.-.-" evidence="10"/>
<dbReference type="RefSeq" id="WP_223627997.1">
    <property type="nucleotide sequence ID" value="NZ_JAIQDJ010000002.1"/>
</dbReference>
<evidence type="ECO:0000256" key="7">
    <source>
        <dbReference type="ARBA" id="ARBA00023136"/>
    </source>
</evidence>
<evidence type="ECO:0000256" key="5">
    <source>
        <dbReference type="ARBA" id="ARBA00022692"/>
    </source>
</evidence>
<dbReference type="InterPro" id="IPR038731">
    <property type="entry name" value="RgtA/B/C-like"/>
</dbReference>
<evidence type="ECO:0000256" key="4">
    <source>
        <dbReference type="ARBA" id="ARBA00022679"/>
    </source>
</evidence>
<feature type="domain" description="Glycosyltransferase RgtA/B/C/D-like" evidence="9">
    <location>
        <begin position="56"/>
        <end position="214"/>
    </location>
</feature>
<organism evidence="10 11">
    <name type="scientific">Thermomonas beijingensis</name>
    <dbReference type="NCBI Taxonomy" id="2872701"/>
    <lineage>
        <taxon>Bacteria</taxon>
        <taxon>Pseudomonadati</taxon>
        <taxon>Pseudomonadota</taxon>
        <taxon>Gammaproteobacteria</taxon>
        <taxon>Lysobacterales</taxon>
        <taxon>Lysobacteraceae</taxon>
        <taxon>Thermomonas</taxon>
    </lineage>
</organism>
<dbReference type="GO" id="GO:0016757">
    <property type="term" value="F:glycosyltransferase activity"/>
    <property type="evidence" value="ECO:0007669"/>
    <property type="project" value="UniProtKB-KW"/>
</dbReference>
<feature type="transmembrane region" description="Helical" evidence="8">
    <location>
        <begin position="300"/>
        <end position="319"/>
    </location>
</feature>
<sequence>MRDVQQVDSAKRGFIILWLVLTLLKVVLAMRLPLFVDEAFYWQEGQHLAWAYSDLPGLTAWLAWLGHALVAGSALALRLPFLLLGAAIPWVMVRMSARELGARAGWWAGSLCVLMPLAGSLGVLALPDVPLLFASVLCLDAGLRVLHRVDTLATAELALGLAIGGLTHYRFAAVILVGLVTLLVLCEGRRALRSPRLWAAIGVGALAWLPLLWWNLHNADAGLKFQLVDRHPWVLSRGGFELGLLQWLPTTPVLLLVMAGVAVRGLRDTRTAARYLAISGMAIVLGFFLLGFFTDQQRVSFHWPVPGFVALLPLAALSLMNSGRILRHITLAVTAMGLLAALGFFAVASVPQWRTLAALRGVQLGNFAGWDVLADAIRTQQARLPAGARVLAGDFKIGAEMGFALGDANLPVLAHPLNEKHGRAVQLSLWNLLHASRDALGPGPWLLVASPSHAGFDSDRIYQDKLQKQLGPLPAPQVLQVDGGSKQYWLFVLQ</sequence>
<evidence type="ECO:0000313" key="11">
    <source>
        <dbReference type="Proteomes" id="UP001430290"/>
    </source>
</evidence>
<comment type="caution">
    <text evidence="10">The sequence shown here is derived from an EMBL/GenBank/DDBJ whole genome shotgun (WGS) entry which is preliminary data.</text>
</comment>
<keyword evidence="3 10" id="KW-0328">Glycosyltransferase</keyword>
<evidence type="ECO:0000256" key="8">
    <source>
        <dbReference type="SAM" id="Phobius"/>
    </source>
</evidence>
<feature type="transmembrane region" description="Helical" evidence="8">
    <location>
        <begin position="275"/>
        <end position="294"/>
    </location>
</feature>
<feature type="transmembrane region" description="Helical" evidence="8">
    <location>
        <begin position="197"/>
        <end position="216"/>
    </location>
</feature>
<feature type="transmembrane region" description="Helical" evidence="8">
    <location>
        <begin position="244"/>
        <end position="263"/>
    </location>
</feature>
<accession>A0ABS7TDM0</accession>
<reference evidence="10" key="1">
    <citation type="submission" date="2021-09" db="EMBL/GenBank/DDBJ databases">
        <authorList>
            <person name="Wu T."/>
            <person name="Guo S.Z."/>
        </authorList>
    </citation>
    <scope>NUCLEOTIDE SEQUENCE</scope>
    <source>
        <strain evidence="10">RSS-23</strain>
    </source>
</reference>
<evidence type="ECO:0000256" key="6">
    <source>
        <dbReference type="ARBA" id="ARBA00022989"/>
    </source>
</evidence>
<evidence type="ECO:0000256" key="1">
    <source>
        <dbReference type="ARBA" id="ARBA00004651"/>
    </source>
</evidence>
<gene>
    <name evidence="10" type="ORF">K7B09_06340</name>
</gene>
<dbReference type="Proteomes" id="UP001430290">
    <property type="component" value="Unassembled WGS sequence"/>
</dbReference>
<proteinExistence type="predicted"/>
<dbReference type="Pfam" id="PF13231">
    <property type="entry name" value="PMT_2"/>
    <property type="match status" value="1"/>
</dbReference>
<feature type="transmembrane region" description="Helical" evidence="8">
    <location>
        <begin position="167"/>
        <end position="185"/>
    </location>
</feature>
<evidence type="ECO:0000259" key="9">
    <source>
        <dbReference type="Pfam" id="PF13231"/>
    </source>
</evidence>
<dbReference type="PANTHER" id="PTHR33908:SF11">
    <property type="entry name" value="MEMBRANE PROTEIN"/>
    <property type="match status" value="1"/>
</dbReference>
<dbReference type="PANTHER" id="PTHR33908">
    <property type="entry name" value="MANNOSYLTRANSFERASE YKCB-RELATED"/>
    <property type="match status" value="1"/>
</dbReference>
<protein>
    <submittedName>
        <fullName evidence="10">Glycosyltransferase family 39 protein</fullName>
        <ecNumber evidence="10">2.4.-.-</ecNumber>
    </submittedName>
</protein>
<keyword evidence="2" id="KW-1003">Cell membrane</keyword>
<keyword evidence="7 8" id="KW-0472">Membrane</keyword>
<evidence type="ECO:0000256" key="3">
    <source>
        <dbReference type="ARBA" id="ARBA00022676"/>
    </source>
</evidence>
<comment type="subcellular location">
    <subcellularLocation>
        <location evidence="1">Cell membrane</location>
        <topology evidence="1">Multi-pass membrane protein</topology>
    </subcellularLocation>
</comment>
<keyword evidence="11" id="KW-1185">Reference proteome</keyword>
<evidence type="ECO:0000313" key="10">
    <source>
        <dbReference type="EMBL" id="MBZ4185947.1"/>
    </source>
</evidence>
<evidence type="ECO:0000256" key="2">
    <source>
        <dbReference type="ARBA" id="ARBA00022475"/>
    </source>
</evidence>
<keyword evidence="5 8" id="KW-0812">Transmembrane</keyword>
<name>A0ABS7TDM0_9GAMM</name>